<sequence>MAARKQSSRSTKRTTGRSSGRSTGRKSGSGSSAPILALGAILGLGAFSLWATAQHKSPQAALTALFQRAAPQVTSSAPAKVEDKQRVEKAAVEKKTPSKDYAGAVGPVPRPAALVAPAQNKPVQQAAIQATKSPMPTQKVAPPPPPPASARALPMPPRGTNTPAHSPSVIYAKAKLTIHKNAWDKSPAIGTVEKGREMRSYGKTGKWHRVVVPSTNMIGWVHEDQLRGGRNKPDSAQMITTGSIAKKPPTPAPVTPLVQKARIQPPMAVGQKN</sequence>
<dbReference type="RefSeq" id="WP_094541832.1">
    <property type="nucleotide sequence ID" value="NZ_JBHEER010000001.1"/>
</dbReference>
<dbReference type="Gene3D" id="2.30.30.40">
    <property type="entry name" value="SH3 Domains"/>
    <property type="match status" value="1"/>
</dbReference>
<organism evidence="3 4">
    <name type="scientific">Brucella grignonensis</name>
    <dbReference type="NCBI Taxonomy" id="94627"/>
    <lineage>
        <taxon>Bacteria</taxon>
        <taxon>Pseudomonadati</taxon>
        <taxon>Pseudomonadota</taxon>
        <taxon>Alphaproteobacteria</taxon>
        <taxon>Hyphomicrobiales</taxon>
        <taxon>Brucellaceae</taxon>
        <taxon>Brucella/Ochrobactrum group</taxon>
        <taxon>Brucella</taxon>
    </lineage>
</organism>
<keyword evidence="2" id="KW-1133">Transmembrane helix</keyword>
<evidence type="ECO:0000313" key="3">
    <source>
        <dbReference type="EMBL" id="OYR08930.1"/>
    </source>
</evidence>
<comment type="caution">
    <text evidence="3">The sequence shown here is derived from an EMBL/GenBank/DDBJ whole genome shotgun (WGS) entry which is preliminary data.</text>
</comment>
<dbReference type="AlphaFoldDB" id="A0A256F2H2"/>
<keyword evidence="2" id="KW-0812">Transmembrane</keyword>
<reference evidence="3 4" key="1">
    <citation type="submission" date="2017-07" db="EMBL/GenBank/DDBJ databases">
        <title>Phylogenetic study on the rhizospheric bacterium Ochrobactrum sp. A44.</title>
        <authorList>
            <person name="Krzyzanowska D.M."/>
            <person name="Ossowicki A."/>
            <person name="Rajewska M."/>
            <person name="Maciag T."/>
            <person name="Kaczynski Z."/>
            <person name="Czerwicka M."/>
            <person name="Jafra S."/>
        </authorList>
    </citation>
    <scope>NUCLEOTIDE SEQUENCE [LARGE SCALE GENOMIC DNA]</scope>
    <source>
        <strain evidence="3 4">OgA9a</strain>
    </source>
</reference>
<feature type="region of interest" description="Disordered" evidence="1">
    <location>
        <begin position="132"/>
        <end position="165"/>
    </location>
</feature>
<evidence type="ECO:0000313" key="4">
    <source>
        <dbReference type="Proteomes" id="UP000216478"/>
    </source>
</evidence>
<feature type="compositionally biased region" description="Basic residues" evidence="1">
    <location>
        <begin position="1"/>
        <end position="15"/>
    </location>
</feature>
<evidence type="ECO:0008006" key="5">
    <source>
        <dbReference type="Google" id="ProtNLM"/>
    </source>
</evidence>
<evidence type="ECO:0000256" key="1">
    <source>
        <dbReference type="SAM" id="MobiDB-lite"/>
    </source>
</evidence>
<feature type="transmembrane region" description="Helical" evidence="2">
    <location>
        <begin position="35"/>
        <end position="53"/>
    </location>
</feature>
<dbReference type="Proteomes" id="UP000216478">
    <property type="component" value="Unassembled WGS sequence"/>
</dbReference>
<proteinExistence type="predicted"/>
<protein>
    <recommendedName>
        <fullName evidence="5">Proline-rich extensin</fullName>
    </recommendedName>
</protein>
<feature type="compositionally biased region" description="Low complexity" evidence="1">
    <location>
        <begin position="16"/>
        <end position="32"/>
    </location>
</feature>
<dbReference type="OrthoDB" id="8115827at2"/>
<evidence type="ECO:0000256" key="2">
    <source>
        <dbReference type="SAM" id="Phobius"/>
    </source>
</evidence>
<keyword evidence="2" id="KW-0472">Membrane</keyword>
<name>A0A256F2H2_9HYPH</name>
<dbReference type="EMBL" id="NNRL01000164">
    <property type="protein sequence ID" value="OYR08930.1"/>
    <property type="molecule type" value="Genomic_DNA"/>
</dbReference>
<gene>
    <name evidence="3" type="ORF">CEV33_2650</name>
</gene>
<keyword evidence="4" id="KW-1185">Reference proteome</keyword>
<feature type="region of interest" description="Disordered" evidence="1">
    <location>
        <begin position="1"/>
        <end position="32"/>
    </location>
</feature>
<accession>A0A256F2H2</accession>